<protein>
    <submittedName>
        <fullName evidence="1">Uncharacterized protein</fullName>
    </submittedName>
</protein>
<dbReference type="Proteomes" id="UP000280834">
    <property type="component" value="Unassembled WGS sequence"/>
</dbReference>
<evidence type="ECO:0000313" key="1">
    <source>
        <dbReference type="EMBL" id="VDO21401.1"/>
    </source>
</evidence>
<name>A0A3P7TJL6_9BILA</name>
<sequence>MSESTVEDKSKKTILLYARFKYQNRIFYINEKRVDEFFECLGEKKDVMEAIRSVTGNVKFENTLNG</sequence>
<accession>A0A3P7TJL6</accession>
<dbReference type="AlphaFoldDB" id="A0A3P7TJL6"/>
<proteinExistence type="predicted"/>
<dbReference type="EMBL" id="UZAG01015552">
    <property type="protein sequence ID" value="VDO21401.1"/>
    <property type="molecule type" value="Genomic_DNA"/>
</dbReference>
<reference evidence="1 2" key="1">
    <citation type="submission" date="2018-11" db="EMBL/GenBank/DDBJ databases">
        <authorList>
            <consortium name="Pathogen Informatics"/>
        </authorList>
    </citation>
    <scope>NUCLEOTIDE SEQUENCE [LARGE SCALE GENOMIC DNA]</scope>
</reference>
<gene>
    <name evidence="1" type="ORF">BTMF_LOCUS6301</name>
</gene>
<evidence type="ECO:0000313" key="2">
    <source>
        <dbReference type="Proteomes" id="UP000280834"/>
    </source>
</evidence>
<keyword evidence="2" id="KW-1185">Reference proteome</keyword>
<organism evidence="1 2">
    <name type="scientific">Brugia timori</name>
    <dbReference type="NCBI Taxonomy" id="42155"/>
    <lineage>
        <taxon>Eukaryota</taxon>
        <taxon>Metazoa</taxon>
        <taxon>Ecdysozoa</taxon>
        <taxon>Nematoda</taxon>
        <taxon>Chromadorea</taxon>
        <taxon>Rhabditida</taxon>
        <taxon>Spirurina</taxon>
        <taxon>Spiruromorpha</taxon>
        <taxon>Filarioidea</taxon>
        <taxon>Onchocercidae</taxon>
        <taxon>Brugia</taxon>
    </lineage>
</organism>